<name>A0A0W0VCR1_9GAMM</name>
<feature type="region of interest" description="Disordered" evidence="2">
    <location>
        <begin position="407"/>
        <end position="427"/>
    </location>
</feature>
<sequence length="427" mass="48320">MLSERKTYVINNLLATENTYKFLPVIAYIAFKMLAKEKLQKDTLGEIYLPLKDFFNFSVEILPEIVLQTKIFPDKTSCEENRFRANKRKCFEARLRLLEGQGLIRKANTQDNNYISFRIVDLQAFYNFAQKNAQNMLSDFGIENDLLPLEQYMDLTKNLKVCLIKNQGSKRRESELNAVNNTNNPVTPLKRIAIESTPSVTLVNDSRLSTEKQSPATSKISYGNINNLLNNNNAPVAEADLSTWYGEAATQSPPMQHTNLPSSDVNLEIVRLKLDIQALWKIATEQQARMEASDYHIDGQRNEIVRLKQCIEQLNTKIEASELQIAQQKIAIAGLIQSIAGQKTSKEQAPHYAGQQREVVNHLIQRSDEAVTPSPTDRTMLPIRPIPQKPYTQFAQSLSKWGILARATEDKPSVPDNKGSLGKTNPQ</sequence>
<dbReference type="AlphaFoldDB" id="A0A0W0VCR1"/>
<proteinExistence type="predicted"/>
<comment type="caution">
    <text evidence="3">The sequence shown here is derived from an EMBL/GenBank/DDBJ whole genome shotgun (WGS) entry which is preliminary data.</text>
</comment>
<evidence type="ECO:0000313" key="3">
    <source>
        <dbReference type="EMBL" id="KTD17911.1"/>
    </source>
</evidence>
<gene>
    <name evidence="3" type="ORF">Ljor_2217</name>
</gene>
<feature type="region of interest" description="Disordered" evidence="2">
    <location>
        <begin position="368"/>
        <end position="388"/>
    </location>
</feature>
<dbReference type="EMBL" id="LNYJ01000011">
    <property type="protein sequence ID" value="KTD17911.1"/>
    <property type="molecule type" value="Genomic_DNA"/>
</dbReference>
<dbReference type="RefSeq" id="WP_058471624.1">
    <property type="nucleotide sequence ID" value="NZ_CAAAIC010000001.1"/>
</dbReference>
<evidence type="ECO:0000256" key="2">
    <source>
        <dbReference type="SAM" id="MobiDB-lite"/>
    </source>
</evidence>
<organism evidence="3 4">
    <name type="scientific">Legionella jordanis</name>
    <dbReference type="NCBI Taxonomy" id="456"/>
    <lineage>
        <taxon>Bacteria</taxon>
        <taxon>Pseudomonadati</taxon>
        <taxon>Pseudomonadota</taxon>
        <taxon>Gammaproteobacteria</taxon>
        <taxon>Legionellales</taxon>
        <taxon>Legionellaceae</taxon>
        <taxon>Legionella</taxon>
    </lineage>
</organism>
<feature type="coiled-coil region" evidence="1">
    <location>
        <begin position="297"/>
        <end position="331"/>
    </location>
</feature>
<keyword evidence="1" id="KW-0175">Coiled coil</keyword>
<keyword evidence="4" id="KW-1185">Reference proteome</keyword>
<evidence type="ECO:0000256" key="1">
    <source>
        <dbReference type="SAM" id="Coils"/>
    </source>
</evidence>
<dbReference type="Proteomes" id="UP000055035">
    <property type="component" value="Unassembled WGS sequence"/>
</dbReference>
<protein>
    <submittedName>
        <fullName evidence="3">Uncharacterized protein</fullName>
    </submittedName>
</protein>
<accession>A0A0W0VCR1</accession>
<reference evidence="3 4" key="1">
    <citation type="submission" date="2015-11" db="EMBL/GenBank/DDBJ databases">
        <title>Genomic analysis of 38 Legionella species identifies large and diverse effector repertoires.</title>
        <authorList>
            <person name="Burstein D."/>
            <person name="Amaro F."/>
            <person name="Zusman T."/>
            <person name="Lifshitz Z."/>
            <person name="Cohen O."/>
            <person name="Gilbert J.A."/>
            <person name="Pupko T."/>
            <person name="Shuman H.A."/>
            <person name="Segal G."/>
        </authorList>
    </citation>
    <scope>NUCLEOTIDE SEQUENCE [LARGE SCALE GENOMIC DNA]</scope>
    <source>
        <strain evidence="3 4">BL-540</strain>
    </source>
</reference>
<dbReference type="PATRIC" id="fig|456.5.peg.2387"/>
<evidence type="ECO:0000313" key="4">
    <source>
        <dbReference type="Proteomes" id="UP000055035"/>
    </source>
</evidence>